<accession>A0AAV5MEY9</accession>
<keyword evidence="2" id="KW-0812">Transmembrane</keyword>
<evidence type="ECO:0000256" key="2">
    <source>
        <dbReference type="SAM" id="Phobius"/>
    </source>
</evidence>
<dbReference type="EMBL" id="BPVZ01000227">
    <property type="protein sequence ID" value="GKV47411.1"/>
    <property type="molecule type" value="Genomic_DNA"/>
</dbReference>
<evidence type="ECO:0000256" key="1">
    <source>
        <dbReference type="SAM" id="MobiDB-lite"/>
    </source>
</evidence>
<name>A0AAV5MEY9_9ROSI</name>
<dbReference type="AlphaFoldDB" id="A0AAV5MEY9"/>
<feature type="transmembrane region" description="Helical" evidence="2">
    <location>
        <begin position="37"/>
        <end position="62"/>
    </location>
</feature>
<proteinExistence type="predicted"/>
<evidence type="ECO:0000313" key="4">
    <source>
        <dbReference type="Proteomes" id="UP001054252"/>
    </source>
</evidence>
<protein>
    <submittedName>
        <fullName evidence="3">Uncharacterized protein</fullName>
    </submittedName>
</protein>
<keyword evidence="4" id="KW-1185">Reference proteome</keyword>
<dbReference type="PANTHER" id="PTHR37198:SF1">
    <property type="entry name" value="NUCLEOLIN"/>
    <property type="match status" value="1"/>
</dbReference>
<gene>
    <name evidence="3" type="ORF">SLEP1_g54315</name>
</gene>
<reference evidence="3 4" key="1">
    <citation type="journal article" date="2021" name="Commun. Biol.">
        <title>The genome of Shorea leprosula (Dipterocarpaceae) highlights the ecological relevance of drought in aseasonal tropical rainforests.</title>
        <authorList>
            <person name="Ng K.K.S."/>
            <person name="Kobayashi M.J."/>
            <person name="Fawcett J.A."/>
            <person name="Hatakeyama M."/>
            <person name="Paape T."/>
            <person name="Ng C.H."/>
            <person name="Ang C.C."/>
            <person name="Tnah L.H."/>
            <person name="Lee C.T."/>
            <person name="Nishiyama T."/>
            <person name="Sese J."/>
            <person name="O'Brien M.J."/>
            <person name="Copetti D."/>
            <person name="Mohd Noor M.I."/>
            <person name="Ong R.C."/>
            <person name="Putra M."/>
            <person name="Sireger I.Z."/>
            <person name="Indrioko S."/>
            <person name="Kosugi Y."/>
            <person name="Izuno A."/>
            <person name="Isagi Y."/>
            <person name="Lee S.L."/>
            <person name="Shimizu K.K."/>
        </authorList>
    </citation>
    <scope>NUCLEOTIDE SEQUENCE [LARGE SCALE GENOMIC DNA]</scope>
    <source>
        <strain evidence="3">214</strain>
    </source>
</reference>
<dbReference type="Proteomes" id="UP001054252">
    <property type="component" value="Unassembled WGS sequence"/>
</dbReference>
<sequence>MEDPAAEWEIQESSPERDGGKLGWILNKGLVLGKKMVITGLVISSASLILPPVVVISAIGFVCSVPYGVFLASYACTEKLMSMLLPCPATGQAFLKYGTIFDDGEEFDADENQGESGWFNENSFVQKEGGGLGDDAVEEIGMRIDLNGKRTSGLDEGGILEYSHRKDSSGKDTKEVTKEVYATAEENRNERHVHSFLDEEREKPPTDIDNRAGEEVKFKRYSDMEKECEKLREDTMEEVEMRIELVDEGKREFAENDLEDTCEEGGIQKDDTMKKNDDGEDKGQFLGEVKELSKDIECEVTTEWIEKEPITEERSGAEPVDVDEISGIMAFSEGVGESSSNIGKKRPVEAKNLTVQVFRDMDAGEVEEVVRETKGVSEKIRDKGKIYCSVEDKQNVETEIAGAEQDFKVARNLEESGSGFEKKFVLGNVETSRPMIEFEQKIENDTDEQTPEISKELQEIGSTGNMDLVPKEMKLGENIAGSKQKDVKNILTTIDLVEGMGKTISDGRGAKERQEPRIDSAVSTQEADYIAINAQQDSQVNWEKGTMISSNEDAKETILEGGLDLWEHEKAVSQSYSYLDNDNYDGSQQSPGHLDHHQCSDFVDHTQFSRKDLATALDKEHREEKIWQQMNAIRKIVGYKGSPEQTCIEELKALYLFTGVEPPASLNNHSDLVEVNNMLHFLMSILGVK</sequence>
<comment type="caution">
    <text evidence="3">The sequence shown here is derived from an EMBL/GenBank/DDBJ whole genome shotgun (WGS) entry which is preliminary data.</text>
</comment>
<keyword evidence="2" id="KW-0472">Membrane</keyword>
<organism evidence="3 4">
    <name type="scientific">Rubroshorea leprosula</name>
    <dbReference type="NCBI Taxonomy" id="152421"/>
    <lineage>
        <taxon>Eukaryota</taxon>
        <taxon>Viridiplantae</taxon>
        <taxon>Streptophyta</taxon>
        <taxon>Embryophyta</taxon>
        <taxon>Tracheophyta</taxon>
        <taxon>Spermatophyta</taxon>
        <taxon>Magnoliopsida</taxon>
        <taxon>eudicotyledons</taxon>
        <taxon>Gunneridae</taxon>
        <taxon>Pentapetalae</taxon>
        <taxon>rosids</taxon>
        <taxon>malvids</taxon>
        <taxon>Malvales</taxon>
        <taxon>Dipterocarpaceae</taxon>
        <taxon>Rubroshorea</taxon>
    </lineage>
</organism>
<dbReference type="PANTHER" id="PTHR37198">
    <property type="entry name" value="NUCLEOLIN"/>
    <property type="match status" value="1"/>
</dbReference>
<evidence type="ECO:0000313" key="3">
    <source>
        <dbReference type="EMBL" id="GKV47411.1"/>
    </source>
</evidence>
<feature type="region of interest" description="Disordered" evidence="1">
    <location>
        <begin position="193"/>
        <end position="213"/>
    </location>
</feature>
<keyword evidence="2" id="KW-1133">Transmembrane helix</keyword>